<keyword evidence="3" id="KW-1185">Reference proteome</keyword>
<dbReference type="Proteomes" id="UP001054945">
    <property type="component" value="Unassembled WGS sequence"/>
</dbReference>
<keyword evidence="1" id="KW-0812">Transmembrane</keyword>
<dbReference type="AlphaFoldDB" id="A0AAV4XEH5"/>
<reference evidence="2 3" key="1">
    <citation type="submission" date="2021-06" db="EMBL/GenBank/DDBJ databases">
        <title>Caerostris extrusa draft genome.</title>
        <authorList>
            <person name="Kono N."/>
            <person name="Arakawa K."/>
        </authorList>
    </citation>
    <scope>NUCLEOTIDE SEQUENCE [LARGE SCALE GENOMIC DNA]</scope>
</reference>
<keyword evidence="1" id="KW-1133">Transmembrane helix</keyword>
<organism evidence="2 3">
    <name type="scientific">Caerostris extrusa</name>
    <name type="common">Bark spider</name>
    <name type="synonym">Caerostris bankana</name>
    <dbReference type="NCBI Taxonomy" id="172846"/>
    <lineage>
        <taxon>Eukaryota</taxon>
        <taxon>Metazoa</taxon>
        <taxon>Ecdysozoa</taxon>
        <taxon>Arthropoda</taxon>
        <taxon>Chelicerata</taxon>
        <taxon>Arachnida</taxon>
        <taxon>Araneae</taxon>
        <taxon>Araneomorphae</taxon>
        <taxon>Entelegynae</taxon>
        <taxon>Araneoidea</taxon>
        <taxon>Araneidae</taxon>
        <taxon>Caerostris</taxon>
    </lineage>
</organism>
<keyword evidence="1" id="KW-0472">Membrane</keyword>
<comment type="caution">
    <text evidence="2">The sequence shown here is derived from an EMBL/GenBank/DDBJ whole genome shotgun (WGS) entry which is preliminary data.</text>
</comment>
<accession>A0AAV4XEH5</accession>
<evidence type="ECO:0000313" key="2">
    <source>
        <dbReference type="EMBL" id="GIY92399.1"/>
    </source>
</evidence>
<name>A0AAV4XEH5_CAEEX</name>
<evidence type="ECO:0000313" key="3">
    <source>
        <dbReference type="Proteomes" id="UP001054945"/>
    </source>
</evidence>
<proteinExistence type="predicted"/>
<feature type="transmembrane region" description="Helical" evidence="1">
    <location>
        <begin position="57"/>
        <end position="76"/>
    </location>
</feature>
<dbReference type="EMBL" id="BPLR01017533">
    <property type="protein sequence ID" value="GIY92399.1"/>
    <property type="molecule type" value="Genomic_DNA"/>
</dbReference>
<protein>
    <submittedName>
        <fullName evidence="2">Uncharacterized protein</fullName>
    </submittedName>
</protein>
<sequence>MNFNLNYDVSGFSSSRIRSPPGISERFVFVIPLLFRKYFTWMMGIFRIPEDFRKGHLLGYSKQFVFIILLLFHKYFTWMMDDRNFQIPKNFR</sequence>
<evidence type="ECO:0000256" key="1">
    <source>
        <dbReference type="SAM" id="Phobius"/>
    </source>
</evidence>
<gene>
    <name evidence="2" type="ORF">CEXT_239381</name>
</gene>